<protein>
    <submittedName>
        <fullName evidence="1">Biotin carboxylase</fullName>
    </submittedName>
</protein>
<accession>A0A0J1HZ76</accession>
<dbReference type="PATRIC" id="fig|1392.242.peg.5050"/>
<reference evidence="1 2" key="1">
    <citation type="submission" date="2015-05" db="EMBL/GenBank/DDBJ databases">
        <title>Whole genome sequence and identification of bacterial endophytes from Costus igneus.</title>
        <authorList>
            <person name="Lee Y.P."/>
            <person name="Gan H.M."/>
            <person name="Eng W."/>
            <person name="Wheatley M.S."/>
            <person name="Caraballo A."/>
            <person name="Polter S."/>
            <person name="Savka M.A."/>
            <person name="Hudson A.O."/>
        </authorList>
    </citation>
    <scope>NUCLEOTIDE SEQUENCE [LARGE SCALE GENOMIC DNA]</scope>
    <source>
        <strain evidence="1 2">RIT375</strain>
    </source>
</reference>
<dbReference type="InterPro" id="IPR027417">
    <property type="entry name" value="P-loop_NTPase"/>
</dbReference>
<dbReference type="RefSeq" id="WP_001990981.1">
    <property type="nucleotide sequence ID" value="NZ_LDPG01000005.1"/>
</dbReference>
<dbReference type="Pfam" id="PF10923">
    <property type="entry name" value="BrxC_BrxD"/>
    <property type="match status" value="1"/>
</dbReference>
<gene>
    <name evidence="1" type="ORF">ABW01_10255</name>
</gene>
<name>A0A0J1HZ76_BACAN</name>
<proteinExistence type="predicted"/>
<sequence length="436" mass="49419">MNIKKRDSSAILNSLAGGVVPSRGLQYIMVGRSDEAKQILSDLDNIKKGSSFMKIFIGPFGSGKSFIQALIQQIAFNEKFVVAKADFTPERRLYGSEGKAVATYTELIKNLATSTVPEGGALPTILDKWISEVQMSVVKENGYGSIEFDNPSFIKDVEKKITSVVSKMDELVGGYDFARVLSLYFKGFVEDNSELQRCALRWLRGEYNTKTEARSDLGVRDIISDSNYYEYIKVLSQFVKQIGYAGLVINLDEAINLYKITHPQTRDKNYETILKIYNDTLQGNVEGLYITLGGTPEFLEDERRGLFSYGALKRRLQPNRFETIEHRDLSQPVIRLTPLKHDETFVLLQKTRDIHAVHYGYESDITDNEIMNFIREEYARPGAEEHLTVGDVIKNFISALNILHQNPGFNRAELFGEKEAEKPLTDVRSRFSRVEG</sequence>
<comment type="caution">
    <text evidence="1">The sequence shown here is derived from an EMBL/GenBank/DDBJ whole genome shotgun (WGS) entry which is preliminary data.</text>
</comment>
<evidence type="ECO:0000313" key="2">
    <source>
        <dbReference type="Proteomes" id="UP000035904"/>
    </source>
</evidence>
<organism evidence="1 2">
    <name type="scientific">Bacillus anthracis</name>
    <name type="common">anthrax bacterium</name>
    <dbReference type="NCBI Taxonomy" id="1392"/>
    <lineage>
        <taxon>Bacteria</taxon>
        <taxon>Bacillati</taxon>
        <taxon>Bacillota</taxon>
        <taxon>Bacilli</taxon>
        <taxon>Bacillales</taxon>
        <taxon>Bacillaceae</taxon>
        <taxon>Bacillus</taxon>
        <taxon>Bacillus cereus group</taxon>
    </lineage>
</organism>
<dbReference type="EMBL" id="LDPG01000005">
    <property type="protein sequence ID" value="KLV18963.1"/>
    <property type="molecule type" value="Genomic_DNA"/>
</dbReference>
<dbReference type="InterPro" id="IPR021228">
    <property type="entry name" value="BrxD"/>
</dbReference>
<dbReference type="SUPFAM" id="SSF52540">
    <property type="entry name" value="P-loop containing nucleoside triphosphate hydrolases"/>
    <property type="match status" value="1"/>
</dbReference>
<dbReference type="AlphaFoldDB" id="A0A0J1HZ76"/>
<evidence type="ECO:0000313" key="1">
    <source>
        <dbReference type="EMBL" id="KLV18963.1"/>
    </source>
</evidence>
<dbReference type="Proteomes" id="UP000035904">
    <property type="component" value="Unassembled WGS sequence"/>
</dbReference>